<dbReference type="AlphaFoldDB" id="A0A3S7UYD1"/>
<evidence type="ECO:0000313" key="2">
    <source>
        <dbReference type="EMBL" id="AYM53756.1"/>
    </source>
</evidence>
<feature type="transmembrane region" description="Helical" evidence="1">
    <location>
        <begin position="143"/>
        <end position="161"/>
    </location>
</feature>
<keyword evidence="1" id="KW-0812">Transmembrane</keyword>
<feature type="transmembrane region" description="Helical" evidence="1">
    <location>
        <begin position="47"/>
        <end position="66"/>
    </location>
</feature>
<organism evidence="2">
    <name type="scientific">Archangium gephyra</name>
    <dbReference type="NCBI Taxonomy" id="48"/>
    <lineage>
        <taxon>Bacteria</taxon>
        <taxon>Pseudomonadati</taxon>
        <taxon>Myxococcota</taxon>
        <taxon>Myxococcia</taxon>
        <taxon>Myxococcales</taxon>
        <taxon>Cystobacterineae</taxon>
        <taxon>Archangiaceae</taxon>
        <taxon>Archangium</taxon>
    </lineage>
</organism>
<reference evidence="2" key="1">
    <citation type="journal article" date="2018" name="J. Ind. Microbiol. Biotechnol.">
        <title>Genome mining reveals uncommon alkylpyrones as type III PKS products from myxobacteria.</title>
        <authorList>
            <person name="Hug J.J."/>
            <person name="Panter F."/>
            <person name="Krug D."/>
            <person name="Muller R."/>
        </authorList>
    </citation>
    <scope>NUCLEOTIDE SEQUENCE</scope>
    <source>
        <strain evidence="2">MCy8375</strain>
    </source>
</reference>
<dbReference type="EMBL" id="MH908909">
    <property type="protein sequence ID" value="AYM53756.1"/>
    <property type="molecule type" value="Genomic_DNA"/>
</dbReference>
<sequence length="170" mass="18882">MDAADRPRPSRLRPWLGALGYLASQAVISLLGISWGPMKGGLEFQLLLLGVAFAALVAAGSLPRYFESRTLQYVLLSPGWLLVLGAVVMAWAEPYSLVWDSQWLGPRTWRTTLHPYFTLGVSVLLFLVALGHTVPFGPSRRRWLCMDVPLLVFVGICWVLHLQGYPSFEG</sequence>
<evidence type="ECO:0000256" key="1">
    <source>
        <dbReference type="SAM" id="Phobius"/>
    </source>
</evidence>
<accession>A0A3S7UYD1</accession>
<feature type="transmembrane region" description="Helical" evidence="1">
    <location>
        <begin position="12"/>
        <end position="35"/>
    </location>
</feature>
<keyword evidence="1" id="KW-1133">Transmembrane helix</keyword>
<keyword evidence="1" id="KW-0472">Membrane</keyword>
<protein>
    <submittedName>
        <fullName evidence="2">Uncharacterized protein</fullName>
    </submittedName>
</protein>
<feature type="transmembrane region" description="Helical" evidence="1">
    <location>
        <begin position="73"/>
        <end position="92"/>
    </location>
</feature>
<name>A0A3S7UYD1_9BACT</name>
<proteinExistence type="predicted"/>
<feature type="transmembrane region" description="Helical" evidence="1">
    <location>
        <begin position="112"/>
        <end position="131"/>
    </location>
</feature>